<evidence type="ECO:0000313" key="1">
    <source>
        <dbReference type="EMBL" id="XCH25812.1"/>
    </source>
</evidence>
<accession>A0AAU8FMR2</accession>
<dbReference type="Gene3D" id="1.50.10.20">
    <property type="match status" value="1"/>
</dbReference>
<dbReference type="AlphaFoldDB" id="A0AAU8FMR2"/>
<organism evidence="1">
    <name type="scientific">Dyadobacter sp. 676</name>
    <dbReference type="NCBI Taxonomy" id="3088362"/>
    <lineage>
        <taxon>Bacteria</taxon>
        <taxon>Pseudomonadati</taxon>
        <taxon>Bacteroidota</taxon>
        <taxon>Cytophagia</taxon>
        <taxon>Cytophagales</taxon>
        <taxon>Spirosomataceae</taxon>
        <taxon>Dyadobacter</taxon>
    </lineage>
</organism>
<dbReference type="EMBL" id="CP159289">
    <property type="protein sequence ID" value="XCH25812.1"/>
    <property type="molecule type" value="Genomic_DNA"/>
</dbReference>
<gene>
    <name evidence="1" type="ORF">ABV298_05185</name>
</gene>
<reference evidence="1" key="1">
    <citation type="submission" date="2024-06" db="EMBL/GenBank/DDBJ databases">
        <title>Sequencing and assembly of the genome of Dyadobacter sp. strain 676, a symbiont of Cyamopsis tetragonoloba.</title>
        <authorList>
            <person name="Guro P."/>
            <person name="Sazanova A."/>
            <person name="Kuznetsova I."/>
            <person name="Belimov A."/>
            <person name="Safronova V."/>
        </authorList>
    </citation>
    <scope>NUCLEOTIDE SEQUENCE</scope>
    <source>
        <strain evidence="1">676</strain>
    </source>
</reference>
<protein>
    <recommendedName>
        <fullName evidence="2">Lanthionine synthetase C-like protein</fullName>
    </recommendedName>
</protein>
<evidence type="ECO:0008006" key="2">
    <source>
        <dbReference type="Google" id="ProtNLM"/>
    </source>
</evidence>
<proteinExistence type="predicted"/>
<name>A0AAU8FMR2_9BACT</name>
<dbReference type="RefSeq" id="WP_353721109.1">
    <property type="nucleotide sequence ID" value="NZ_CP159289.1"/>
</dbReference>
<dbReference type="SUPFAM" id="SSF158745">
    <property type="entry name" value="LanC-like"/>
    <property type="match status" value="1"/>
</dbReference>
<sequence length="157" mass="17140">MTSITSSSTGISAGLSAVIAAAKIDEIYEVVSMHKQQLNSFGFARGYLGVSVFTYLYAVHSGQKKYFDEARRAFDHACDMIDSDFQKTYPNDFAGLGAVSQYLCRTGVLDIDPNVFLSDIDAVLLKKMRSELYNGQLGGTGQRGFGLRPVFSAARLL</sequence>